<dbReference type="PANTHER" id="PTHR44085">
    <property type="entry name" value="SEPIAPTERIN REDUCTASE"/>
    <property type="match status" value="1"/>
</dbReference>
<dbReference type="PRINTS" id="PR00081">
    <property type="entry name" value="GDHRDH"/>
</dbReference>
<sequence length="278" mass="28975">MPQYHRDTMQDTSASPSSSPSFAAAPGPMPLVVLTGASRGMGLAMARQLLQGGHALVTLSRGTSSELEDVARHAGMPLAQWPQDLADGAQAAARLRAWLESQPASRYASATLINNAGVVPRIAPLADSDPADLASALRIGLEAPMQLTAAFLAATRGWGVPRKVLNISSGLGRRPMASQSAYCAAKAGMDHFTRCLALDEARQSGGARVCSLAPGVIDTDMQVHLRGADPGAFPDVQNFAQLKATGMLTSPDEAAARVLAWLARPDFGDAPVADVREA</sequence>
<protein>
    <submittedName>
        <fullName evidence="7">Short-chain dehydrogenase/reductase SDR</fullName>
    </submittedName>
</protein>
<keyword evidence="4" id="KW-0560">Oxidoreductase</keyword>
<name>F0Q9V6_PARA1</name>
<dbReference type="Pfam" id="PF00106">
    <property type="entry name" value="adh_short"/>
    <property type="match status" value="1"/>
</dbReference>
<dbReference type="GO" id="GO:0006729">
    <property type="term" value="P:tetrahydrobiopterin biosynthetic process"/>
    <property type="evidence" value="ECO:0007669"/>
    <property type="project" value="TreeGrafter"/>
</dbReference>
<evidence type="ECO:0000256" key="2">
    <source>
        <dbReference type="ARBA" id="ARBA00022490"/>
    </source>
</evidence>
<organism evidence="7 8">
    <name type="scientific">Paracidovorax avenae (strain ATCC 19860 / DSM 7227 / CCUG 15838 / JCM 20985 / LMG 2117 / NCPPB 1011)</name>
    <name type="common">Acidovorax avenae</name>
    <dbReference type="NCBI Taxonomy" id="643561"/>
    <lineage>
        <taxon>Bacteria</taxon>
        <taxon>Pseudomonadati</taxon>
        <taxon>Pseudomonadota</taxon>
        <taxon>Betaproteobacteria</taxon>
        <taxon>Burkholderiales</taxon>
        <taxon>Comamonadaceae</taxon>
        <taxon>Paracidovorax</taxon>
    </lineage>
</organism>
<dbReference type="OrthoDB" id="9794387at2"/>
<dbReference type="InterPro" id="IPR051721">
    <property type="entry name" value="Biopterin_syn/organic_redct"/>
</dbReference>
<evidence type="ECO:0000256" key="3">
    <source>
        <dbReference type="ARBA" id="ARBA00022857"/>
    </source>
</evidence>
<dbReference type="AlphaFoldDB" id="F0Q9V6"/>
<dbReference type="InterPro" id="IPR020904">
    <property type="entry name" value="Sc_DH/Rdtase_CS"/>
</dbReference>
<comment type="similarity">
    <text evidence="5">Belongs to the short-chain dehydrogenases/reductases (SDR) family.</text>
</comment>
<dbReference type="PRINTS" id="PR00080">
    <property type="entry name" value="SDRFAMILY"/>
</dbReference>
<evidence type="ECO:0000313" key="8">
    <source>
        <dbReference type="Proteomes" id="UP000002482"/>
    </source>
</evidence>
<evidence type="ECO:0000256" key="6">
    <source>
        <dbReference type="SAM" id="MobiDB-lite"/>
    </source>
</evidence>
<dbReference type="InterPro" id="IPR002347">
    <property type="entry name" value="SDR_fam"/>
</dbReference>
<dbReference type="PROSITE" id="PS00061">
    <property type="entry name" value="ADH_SHORT"/>
    <property type="match status" value="1"/>
</dbReference>
<evidence type="ECO:0000256" key="4">
    <source>
        <dbReference type="ARBA" id="ARBA00023002"/>
    </source>
</evidence>
<feature type="region of interest" description="Disordered" evidence="6">
    <location>
        <begin position="1"/>
        <end position="23"/>
    </location>
</feature>
<dbReference type="Gene3D" id="3.40.50.720">
    <property type="entry name" value="NAD(P)-binding Rossmann-like Domain"/>
    <property type="match status" value="1"/>
</dbReference>
<keyword evidence="2" id="KW-0963">Cytoplasm</keyword>
<feature type="compositionally biased region" description="Low complexity" evidence="6">
    <location>
        <begin position="13"/>
        <end position="23"/>
    </location>
</feature>
<dbReference type="Proteomes" id="UP000002482">
    <property type="component" value="Chromosome"/>
</dbReference>
<dbReference type="KEGG" id="aaa:Acav_2109"/>
<dbReference type="HOGENOM" id="CLU_010194_2_11_4"/>
<keyword evidence="8" id="KW-1185">Reference proteome</keyword>
<dbReference type="SUPFAM" id="SSF51735">
    <property type="entry name" value="NAD(P)-binding Rossmann-fold domains"/>
    <property type="match status" value="1"/>
</dbReference>
<dbReference type="PANTHER" id="PTHR44085:SF2">
    <property type="entry name" value="SEPIAPTERIN REDUCTASE"/>
    <property type="match status" value="1"/>
</dbReference>
<dbReference type="GO" id="GO:0004757">
    <property type="term" value="F:sepiapterin reductase (NADP+) activity"/>
    <property type="evidence" value="ECO:0007669"/>
    <property type="project" value="TreeGrafter"/>
</dbReference>
<keyword evidence="3" id="KW-0521">NADP</keyword>
<accession>F0Q9V6</accession>
<evidence type="ECO:0000313" key="7">
    <source>
        <dbReference type="EMBL" id="ADX46021.1"/>
    </source>
</evidence>
<evidence type="ECO:0000256" key="5">
    <source>
        <dbReference type="RuleBase" id="RU000363"/>
    </source>
</evidence>
<dbReference type="InterPro" id="IPR036291">
    <property type="entry name" value="NAD(P)-bd_dom_sf"/>
</dbReference>
<comment type="subcellular location">
    <subcellularLocation>
        <location evidence="1">Cytoplasm</location>
    </subcellularLocation>
</comment>
<reference evidence="7" key="1">
    <citation type="submission" date="2011-02" db="EMBL/GenBank/DDBJ databases">
        <title>Complete sequence of Acidovorax avenae subsp. avenae ATCC 19860.</title>
        <authorList>
            <consortium name="US DOE Joint Genome Institute"/>
            <person name="Lucas S."/>
            <person name="Copeland A."/>
            <person name="Lapidus A."/>
            <person name="Cheng J.-F."/>
            <person name="Goodwin L."/>
            <person name="Pitluck S."/>
            <person name="Chertkov O."/>
            <person name="Held B."/>
            <person name="Detter J.C."/>
            <person name="Han C."/>
            <person name="Tapia R."/>
            <person name="Land M."/>
            <person name="Hauser L."/>
            <person name="Kyrpides N."/>
            <person name="Ivanova N."/>
            <person name="Ovchinnikova G."/>
            <person name="Pagani I."/>
            <person name="Gordon S."/>
            <person name="Woyke T."/>
        </authorList>
    </citation>
    <scope>NUCLEOTIDE SEQUENCE</scope>
    <source>
        <strain evidence="7">ATCC 19860</strain>
    </source>
</reference>
<proteinExistence type="inferred from homology"/>
<dbReference type="EMBL" id="CP002521">
    <property type="protein sequence ID" value="ADX46021.1"/>
    <property type="molecule type" value="Genomic_DNA"/>
</dbReference>
<dbReference type="GO" id="GO:0005737">
    <property type="term" value="C:cytoplasm"/>
    <property type="evidence" value="ECO:0007669"/>
    <property type="project" value="UniProtKB-SubCell"/>
</dbReference>
<evidence type="ECO:0000256" key="1">
    <source>
        <dbReference type="ARBA" id="ARBA00004496"/>
    </source>
</evidence>
<gene>
    <name evidence="7" type="ordered locus">Acav_2109</name>
</gene>